<dbReference type="CDD" id="cd02513">
    <property type="entry name" value="CMP-NeuAc_Synthase"/>
    <property type="match status" value="1"/>
</dbReference>
<evidence type="ECO:0008006" key="3">
    <source>
        <dbReference type="Google" id="ProtNLM"/>
    </source>
</evidence>
<dbReference type="SUPFAM" id="SSF53448">
    <property type="entry name" value="Nucleotide-diphospho-sugar transferases"/>
    <property type="match status" value="1"/>
</dbReference>
<organism evidence="1 2">
    <name type="scientific">Roseivirga ehrenbergii (strain DSM 102268 / JCM 13514 / KCTC 12282 / NCIMB 14502 / KMM 6017)</name>
    <dbReference type="NCBI Taxonomy" id="279360"/>
    <lineage>
        <taxon>Bacteria</taxon>
        <taxon>Pseudomonadati</taxon>
        <taxon>Bacteroidota</taxon>
        <taxon>Cytophagia</taxon>
        <taxon>Cytophagales</taxon>
        <taxon>Roseivirgaceae</taxon>
        <taxon>Roseivirga</taxon>
    </lineage>
</organism>
<sequence length="237" mass="26695">MKVVAFIPARGGSKGLPGKNIKPFAGKPLIAHTIKFALDCGVFDEVIVSTDDEQIKEISESYGARVVLRPDYLAEDGSLVVDAVHYTLGVLTSEDLRPDFCFLLECTSPFRTKQDVKKALEMLQSDRFDSVASFKKCELPPTRIWKIEGDTALPFISGADPFLPRQQQEEGYELTGEIYGFNVDRFIETHAKSVLYGKFFPLQSTSKFFAEIDTEIDFEVAEYFMKRLLNENDPINV</sequence>
<reference evidence="1" key="1">
    <citation type="submission" date="2016-01" db="EMBL/GenBank/DDBJ databases">
        <title>Genome sequencing of Roseivirga ehrenbergii KMM 6017.</title>
        <authorList>
            <person name="Selvaratnam C."/>
            <person name="Thevarajoo S."/>
            <person name="Goh K.M."/>
            <person name="Ee R."/>
            <person name="Chan K.-G."/>
            <person name="Chong C.S."/>
        </authorList>
    </citation>
    <scope>NUCLEOTIDE SEQUENCE [LARGE SCALE GENOMIC DNA]</scope>
    <source>
        <strain evidence="1">KMM 6017</strain>
    </source>
</reference>
<dbReference type="InterPro" id="IPR029044">
    <property type="entry name" value="Nucleotide-diphossugar_trans"/>
</dbReference>
<accession>A0A150XBZ5</accession>
<dbReference type="EMBL" id="LQZQ01000023">
    <property type="protein sequence ID" value="KYG76255.1"/>
    <property type="molecule type" value="Genomic_DNA"/>
</dbReference>
<dbReference type="Pfam" id="PF02348">
    <property type="entry name" value="CTP_transf_3"/>
    <property type="match status" value="1"/>
</dbReference>
<evidence type="ECO:0000313" key="2">
    <source>
        <dbReference type="Proteomes" id="UP000075583"/>
    </source>
</evidence>
<keyword evidence="2" id="KW-1185">Reference proteome</keyword>
<dbReference type="RefSeq" id="WP_062591333.1">
    <property type="nucleotide sequence ID" value="NZ_LQZQ01000023.1"/>
</dbReference>
<dbReference type="Proteomes" id="UP000075583">
    <property type="component" value="Unassembled WGS sequence"/>
</dbReference>
<dbReference type="InterPro" id="IPR003329">
    <property type="entry name" value="Cytidylyl_trans"/>
</dbReference>
<dbReference type="OrthoDB" id="9805604at2"/>
<gene>
    <name evidence="1" type="ORF">MB14_03125</name>
</gene>
<dbReference type="Gene3D" id="3.90.550.10">
    <property type="entry name" value="Spore Coat Polysaccharide Biosynthesis Protein SpsA, Chain A"/>
    <property type="match status" value="1"/>
</dbReference>
<dbReference type="AlphaFoldDB" id="A0A150XBZ5"/>
<dbReference type="InterPro" id="IPR050793">
    <property type="entry name" value="CMP-NeuNAc_synthase"/>
</dbReference>
<dbReference type="GO" id="GO:0008781">
    <property type="term" value="F:N-acylneuraminate cytidylyltransferase activity"/>
    <property type="evidence" value="ECO:0007669"/>
    <property type="project" value="TreeGrafter"/>
</dbReference>
<dbReference type="PANTHER" id="PTHR21485:SF6">
    <property type="entry name" value="N-ACYLNEURAMINATE CYTIDYLYLTRANSFERASE-RELATED"/>
    <property type="match status" value="1"/>
</dbReference>
<comment type="caution">
    <text evidence="1">The sequence shown here is derived from an EMBL/GenBank/DDBJ whole genome shotgun (WGS) entry which is preliminary data.</text>
</comment>
<protein>
    <recommendedName>
        <fullName evidence="3">Acylneuraminate cytidylyltransferase</fullName>
    </recommendedName>
</protein>
<proteinExistence type="predicted"/>
<dbReference type="STRING" id="279360.MB14_03125"/>
<name>A0A150XBZ5_ROSEK</name>
<evidence type="ECO:0000313" key="1">
    <source>
        <dbReference type="EMBL" id="KYG76255.1"/>
    </source>
</evidence>
<dbReference type="PANTHER" id="PTHR21485">
    <property type="entry name" value="HAD SUPERFAMILY MEMBERS CMAS AND KDSC"/>
    <property type="match status" value="1"/>
</dbReference>